<protein>
    <submittedName>
        <fullName evidence="1">DUF6662 family protein</fullName>
    </submittedName>
</protein>
<dbReference type="EMBL" id="JBHRYC010000040">
    <property type="protein sequence ID" value="MFC3637610.1"/>
    <property type="molecule type" value="Genomic_DNA"/>
</dbReference>
<dbReference type="InterPro" id="IPR046603">
    <property type="entry name" value="DUF6662"/>
</dbReference>
<dbReference type="Pfam" id="PF20367">
    <property type="entry name" value="DUF6662"/>
    <property type="match status" value="1"/>
</dbReference>
<dbReference type="RefSeq" id="WP_191320547.1">
    <property type="nucleotide sequence ID" value="NZ_BNCG01000019.1"/>
</dbReference>
<evidence type="ECO:0000313" key="2">
    <source>
        <dbReference type="Proteomes" id="UP001595704"/>
    </source>
</evidence>
<accession>A0ABV7UGP9</accession>
<comment type="caution">
    <text evidence="1">The sequence shown here is derived from an EMBL/GenBank/DDBJ whole genome shotgun (WGS) entry which is preliminary data.</text>
</comment>
<sequence length="198" mass="21473">MSRYDIHGMPDQPDRHRTALDGAFLDMRFRVLDRAAAPFGLTLGVTPGFGGVEPGTGLRSREYGASFKVLIDREIIPGQLIAALNLTYDMGVSRPHASGVGRASGFDITGALSWRLGPDVFVGAEARYARAYEGLGLDRYAGQALFAGPTLYVGLGAHLWASVAWHAQLAGDGRQHAGHFDLDQFERHQVRLRVGGHF</sequence>
<organism evidence="1 2">
    <name type="scientific">Camelimonas fluminis</name>
    <dbReference type="NCBI Taxonomy" id="1576911"/>
    <lineage>
        <taxon>Bacteria</taxon>
        <taxon>Pseudomonadati</taxon>
        <taxon>Pseudomonadota</taxon>
        <taxon>Alphaproteobacteria</taxon>
        <taxon>Hyphomicrobiales</taxon>
        <taxon>Chelatococcaceae</taxon>
        <taxon>Camelimonas</taxon>
    </lineage>
</organism>
<proteinExistence type="predicted"/>
<name>A0ABV7UGP9_9HYPH</name>
<evidence type="ECO:0000313" key="1">
    <source>
        <dbReference type="EMBL" id="MFC3637610.1"/>
    </source>
</evidence>
<dbReference type="Proteomes" id="UP001595704">
    <property type="component" value="Unassembled WGS sequence"/>
</dbReference>
<gene>
    <name evidence="1" type="ORF">ACFONL_09505</name>
</gene>
<reference evidence="2" key="1">
    <citation type="journal article" date="2019" name="Int. J. Syst. Evol. Microbiol.">
        <title>The Global Catalogue of Microorganisms (GCM) 10K type strain sequencing project: providing services to taxonomists for standard genome sequencing and annotation.</title>
        <authorList>
            <consortium name="The Broad Institute Genomics Platform"/>
            <consortium name="The Broad Institute Genome Sequencing Center for Infectious Disease"/>
            <person name="Wu L."/>
            <person name="Ma J."/>
        </authorList>
    </citation>
    <scope>NUCLEOTIDE SEQUENCE [LARGE SCALE GENOMIC DNA]</scope>
    <source>
        <strain evidence="2">KCTC 42282</strain>
    </source>
</reference>
<keyword evidence="2" id="KW-1185">Reference proteome</keyword>